<dbReference type="AlphaFoldDB" id="A0AAJ4CHB8"/>
<dbReference type="GO" id="GO:0008483">
    <property type="term" value="F:transaminase activity"/>
    <property type="evidence" value="ECO:0007669"/>
    <property type="project" value="UniProtKB-KW"/>
</dbReference>
<dbReference type="GO" id="GO:0030170">
    <property type="term" value="F:pyridoxal phosphate binding"/>
    <property type="evidence" value="ECO:0007669"/>
    <property type="project" value="InterPro"/>
</dbReference>
<feature type="coiled-coil region" evidence="6">
    <location>
        <begin position="357"/>
        <end position="384"/>
    </location>
</feature>
<dbReference type="InterPro" id="IPR000524">
    <property type="entry name" value="Tscrpt_reg_HTH_GntR"/>
</dbReference>
<sequence>MKRYLQLAVEFESLILNGTLEPGARLPSVRQASSAYRVSSSTVFHAYYTLERRALIVARPRSGYFVASRPASTKSLAIASKRSIDEADGDSVTIRFMKAQRRCAHPGLGSSEPSSLLFPFGRLSRSLTAATRRMASSRNALSAGKAEAELRRQIALRYIVTGVTVPVEEVVVTSGALDALILCLQVLTRPGDTIAIERPAFHAVQEAVKRLRLKVVEIPVDPHHGLDLGVLAQALLQHPVRACWFMTTLHQPTGATLSDERKEALVRLLAKHGVPLIEDDVFRELHFGSTPAYPAKRFDSDGLVLHCGSFSKSLAPGLRLGWVAAGRYAARIEHARWLTMGPASVPVQCAIADYLEHGDYDRLLRKLRRELASLQTRMVAAIVRYFPKGTVVVRPPGGFFLWVQLPEGVEAVRLFEMAEAHEIAIAPGAIFSRGREFRRHIRLNYGRPWSPDVEKEMRTLGTLARRAMAEHRTARRTRRKEVE</sequence>
<evidence type="ECO:0000256" key="6">
    <source>
        <dbReference type="SAM" id="Coils"/>
    </source>
</evidence>
<name>A0AAJ4CHB8_9BURK</name>
<dbReference type="InterPro" id="IPR004839">
    <property type="entry name" value="Aminotransferase_I/II_large"/>
</dbReference>
<dbReference type="SUPFAM" id="SSF53383">
    <property type="entry name" value="PLP-dependent transferases"/>
    <property type="match status" value="1"/>
</dbReference>
<dbReference type="PANTHER" id="PTHR46577">
    <property type="entry name" value="HTH-TYPE TRANSCRIPTIONAL REGULATORY PROTEIN GABR"/>
    <property type="match status" value="1"/>
</dbReference>
<dbReference type="Gene3D" id="3.90.1150.10">
    <property type="entry name" value="Aspartate Aminotransferase, domain 1"/>
    <property type="match status" value="1"/>
</dbReference>
<dbReference type="InterPro" id="IPR036388">
    <property type="entry name" value="WH-like_DNA-bd_sf"/>
</dbReference>
<keyword evidence="5" id="KW-0804">Transcription</keyword>
<reference evidence="8" key="1">
    <citation type="submission" date="2022-08" db="EMBL/GenBank/DDBJ databases">
        <authorList>
            <person name="Kim S.-J."/>
        </authorList>
    </citation>
    <scope>NUCLEOTIDE SEQUENCE</scope>
    <source>
        <strain evidence="8">KJ</strain>
    </source>
</reference>
<evidence type="ECO:0000313" key="9">
    <source>
        <dbReference type="Proteomes" id="UP001246473"/>
    </source>
</evidence>
<dbReference type="Pfam" id="PF00392">
    <property type="entry name" value="GntR"/>
    <property type="match status" value="1"/>
</dbReference>
<keyword evidence="3" id="KW-0805">Transcription regulation</keyword>
<dbReference type="SUPFAM" id="SSF46785">
    <property type="entry name" value="Winged helix' DNA-binding domain"/>
    <property type="match status" value="1"/>
</dbReference>
<dbReference type="CDD" id="cd07377">
    <property type="entry name" value="WHTH_GntR"/>
    <property type="match status" value="1"/>
</dbReference>
<evidence type="ECO:0000259" key="7">
    <source>
        <dbReference type="PROSITE" id="PS50949"/>
    </source>
</evidence>
<evidence type="ECO:0000256" key="1">
    <source>
        <dbReference type="ARBA" id="ARBA00005384"/>
    </source>
</evidence>
<dbReference type="GO" id="GO:0003700">
    <property type="term" value="F:DNA-binding transcription factor activity"/>
    <property type="evidence" value="ECO:0007669"/>
    <property type="project" value="InterPro"/>
</dbReference>
<keyword evidence="8" id="KW-0032">Aminotransferase</keyword>
<evidence type="ECO:0000313" key="8">
    <source>
        <dbReference type="EMBL" id="MDT8839195.1"/>
    </source>
</evidence>
<comment type="caution">
    <text evidence="8">The sequence shown here is derived from an EMBL/GenBank/DDBJ whole genome shotgun (WGS) entry which is preliminary data.</text>
</comment>
<dbReference type="CDD" id="cd00609">
    <property type="entry name" value="AAT_like"/>
    <property type="match status" value="1"/>
</dbReference>
<keyword evidence="6" id="KW-0175">Coiled coil</keyword>
<accession>A0AAJ4CHB8</accession>
<dbReference type="PROSITE" id="PS50949">
    <property type="entry name" value="HTH_GNTR"/>
    <property type="match status" value="1"/>
</dbReference>
<dbReference type="Gene3D" id="3.40.640.10">
    <property type="entry name" value="Type I PLP-dependent aspartate aminotransferase-like (Major domain)"/>
    <property type="match status" value="1"/>
</dbReference>
<dbReference type="GO" id="GO:0003677">
    <property type="term" value="F:DNA binding"/>
    <property type="evidence" value="ECO:0007669"/>
    <property type="project" value="UniProtKB-KW"/>
</dbReference>
<keyword evidence="2" id="KW-0663">Pyridoxal phosphate</keyword>
<keyword evidence="8" id="KW-0808">Transferase</keyword>
<evidence type="ECO:0000256" key="2">
    <source>
        <dbReference type="ARBA" id="ARBA00022898"/>
    </source>
</evidence>
<dbReference type="Proteomes" id="UP001246473">
    <property type="component" value="Unassembled WGS sequence"/>
</dbReference>
<keyword evidence="4" id="KW-0238">DNA-binding</keyword>
<feature type="domain" description="HTH gntR-type" evidence="7">
    <location>
        <begin position="1"/>
        <end position="69"/>
    </location>
</feature>
<dbReference type="Gene3D" id="1.10.10.10">
    <property type="entry name" value="Winged helix-like DNA-binding domain superfamily/Winged helix DNA-binding domain"/>
    <property type="match status" value="1"/>
</dbReference>
<gene>
    <name evidence="8" type="ORF">ParKJ_17385</name>
</gene>
<dbReference type="RefSeq" id="WP_028198403.1">
    <property type="nucleotide sequence ID" value="NZ_CADFGE010000002.1"/>
</dbReference>
<dbReference type="InterPro" id="IPR015422">
    <property type="entry name" value="PyrdxlP-dep_Trfase_small"/>
</dbReference>
<dbReference type="Pfam" id="PF00155">
    <property type="entry name" value="Aminotran_1_2"/>
    <property type="match status" value="1"/>
</dbReference>
<proteinExistence type="inferred from homology"/>
<dbReference type="InterPro" id="IPR036390">
    <property type="entry name" value="WH_DNA-bd_sf"/>
</dbReference>
<evidence type="ECO:0000256" key="4">
    <source>
        <dbReference type="ARBA" id="ARBA00023125"/>
    </source>
</evidence>
<organism evidence="8 9">
    <name type="scientific">Paraburkholderia fungorum</name>
    <dbReference type="NCBI Taxonomy" id="134537"/>
    <lineage>
        <taxon>Bacteria</taxon>
        <taxon>Pseudomonadati</taxon>
        <taxon>Pseudomonadota</taxon>
        <taxon>Betaproteobacteria</taxon>
        <taxon>Burkholderiales</taxon>
        <taxon>Burkholderiaceae</taxon>
        <taxon>Paraburkholderia</taxon>
    </lineage>
</organism>
<dbReference type="InterPro" id="IPR051446">
    <property type="entry name" value="HTH_trans_reg/aminotransferase"/>
</dbReference>
<dbReference type="EMBL" id="JANSLM010000005">
    <property type="protein sequence ID" value="MDT8839195.1"/>
    <property type="molecule type" value="Genomic_DNA"/>
</dbReference>
<evidence type="ECO:0000256" key="3">
    <source>
        <dbReference type="ARBA" id="ARBA00023015"/>
    </source>
</evidence>
<evidence type="ECO:0000256" key="5">
    <source>
        <dbReference type="ARBA" id="ARBA00023163"/>
    </source>
</evidence>
<dbReference type="PANTHER" id="PTHR46577:SF2">
    <property type="entry name" value="TRANSCRIPTIONAL REGULATORY PROTEIN"/>
    <property type="match status" value="1"/>
</dbReference>
<dbReference type="SMART" id="SM00345">
    <property type="entry name" value="HTH_GNTR"/>
    <property type="match status" value="1"/>
</dbReference>
<dbReference type="InterPro" id="IPR015421">
    <property type="entry name" value="PyrdxlP-dep_Trfase_major"/>
</dbReference>
<dbReference type="InterPro" id="IPR015424">
    <property type="entry name" value="PyrdxlP-dep_Trfase"/>
</dbReference>
<comment type="similarity">
    <text evidence="1">In the C-terminal section; belongs to the class-I pyridoxal-phosphate-dependent aminotransferase family.</text>
</comment>
<protein>
    <submittedName>
        <fullName evidence="8">PLP-dependent aminotransferase family protein</fullName>
    </submittedName>
</protein>